<dbReference type="InterPro" id="IPR005471">
    <property type="entry name" value="Tscrpt_reg_IclR_N"/>
</dbReference>
<protein>
    <submittedName>
        <fullName evidence="6">IclR family transcriptional regulator</fullName>
    </submittedName>
</protein>
<dbReference type="SUPFAM" id="SSF55781">
    <property type="entry name" value="GAF domain-like"/>
    <property type="match status" value="1"/>
</dbReference>
<dbReference type="Proteomes" id="UP001556040">
    <property type="component" value="Unassembled WGS sequence"/>
</dbReference>
<reference evidence="6 7" key="1">
    <citation type="journal article" date="1979" name="Int. J. Syst. Evol. Microbiol.">
        <title>Bacillus globisporus subsp. marinus subsp. nov.</title>
        <authorList>
            <person name="Liu H."/>
        </authorList>
    </citation>
    <scope>NUCLEOTIDE SEQUENCE [LARGE SCALE GENOMIC DNA]</scope>
    <source>
        <strain evidence="6 7">DSM 1297</strain>
    </source>
</reference>
<dbReference type="Gene3D" id="3.30.450.40">
    <property type="match status" value="1"/>
</dbReference>
<feature type="domain" description="IclR-ED" evidence="5">
    <location>
        <begin position="67"/>
        <end position="250"/>
    </location>
</feature>
<gene>
    <name evidence="6" type="ORF">AB1471_06740</name>
</gene>
<dbReference type="PANTHER" id="PTHR30136">
    <property type="entry name" value="HELIX-TURN-HELIX TRANSCRIPTIONAL REGULATOR, ICLR FAMILY"/>
    <property type="match status" value="1"/>
</dbReference>
<evidence type="ECO:0000313" key="7">
    <source>
        <dbReference type="Proteomes" id="UP001556040"/>
    </source>
</evidence>
<dbReference type="Pfam" id="PF09339">
    <property type="entry name" value="HTH_IclR"/>
    <property type="match status" value="1"/>
</dbReference>
<accession>A0ABV3Q3J0</accession>
<dbReference type="SUPFAM" id="SSF46785">
    <property type="entry name" value="Winged helix' DNA-binding domain"/>
    <property type="match status" value="1"/>
</dbReference>
<dbReference type="InterPro" id="IPR029016">
    <property type="entry name" value="GAF-like_dom_sf"/>
</dbReference>
<dbReference type="Gene3D" id="1.10.10.10">
    <property type="entry name" value="Winged helix-like DNA-binding domain superfamily/Winged helix DNA-binding domain"/>
    <property type="match status" value="1"/>
</dbReference>
<dbReference type="RefSeq" id="WP_367778969.1">
    <property type="nucleotide sequence ID" value="NZ_JBFMIA010000003.1"/>
</dbReference>
<dbReference type="InterPro" id="IPR014757">
    <property type="entry name" value="Tscrpt_reg_IclR_C"/>
</dbReference>
<evidence type="ECO:0000259" key="5">
    <source>
        <dbReference type="PROSITE" id="PS51078"/>
    </source>
</evidence>
<evidence type="ECO:0000256" key="2">
    <source>
        <dbReference type="ARBA" id="ARBA00023125"/>
    </source>
</evidence>
<keyword evidence="7" id="KW-1185">Reference proteome</keyword>
<keyword evidence="1" id="KW-0805">Transcription regulation</keyword>
<dbReference type="InterPro" id="IPR036390">
    <property type="entry name" value="WH_DNA-bd_sf"/>
</dbReference>
<name>A0ABV3Q3J0_9BACL</name>
<evidence type="ECO:0000259" key="4">
    <source>
        <dbReference type="PROSITE" id="PS51077"/>
    </source>
</evidence>
<keyword evidence="3" id="KW-0804">Transcription</keyword>
<proteinExistence type="predicted"/>
<organism evidence="6 7">
    <name type="scientific">Jeotgalibacillus marinus</name>
    <dbReference type="NCBI Taxonomy" id="86667"/>
    <lineage>
        <taxon>Bacteria</taxon>
        <taxon>Bacillati</taxon>
        <taxon>Bacillota</taxon>
        <taxon>Bacilli</taxon>
        <taxon>Bacillales</taxon>
        <taxon>Caryophanaceae</taxon>
        <taxon>Jeotgalibacillus</taxon>
    </lineage>
</organism>
<dbReference type="EMBL" id="JBFMIA010000003">
    <property type="protein sequence ID" value="MEW9501499.1"/>
    <property type="molecule type" value="Genomic_DNA"/>
</dbReference>
<dbReference type="InterPro" id="IPR036388">
    <property type="entry name" value="WH-like_DNA-bd_sf"/>
</dbReference>
<feature type="domain" description="HTH iclR-type" evidence="4">
    <location>
        <begin position="2"/>
        <end position="66"/>
    </location>
</feature>
<dbReference type="PANTHER" id="PTHR30136:SF24">
    <property type="entry name" value="HTH-TYPE TRANSCRIPTIONAL REPRESSOR ALLR"/>
    <property type="match status" value="1"/>
</dbReference>
<evidence type="ECO:0000313" key="6">
    <source>
        <dbReference type="EMBL" id="MEW9501499.1"/>
    </source>
</evidence>
<sequence length="253" mass="28806">MSQSVLKAIKILDCFTTKPELSLIELAELANMPKTTVFRLVSSLEEGGLVVKVKKTSHDVKYCMALKLLELGNHVSDQLEYRKVALPHMKKLNEELNELVHMVVLEGNEAVYVEKIDSTKPVRLVVRVGRRSPLYAGSAPKLLLANMDDSSLEEYLINLEMEKITENTIDNINDLKKEIKKIRKRGYSFSRAEHFKDTIGLSFPIYNYSGRTVATLGVSIPLTDYSKEREKKILEKTRNAAQNIWRDLGYKGF</sequence>
<keyword evidence="2" id="KW-0238">DNA-binding</keyword>
<dbReference type="InterPro" id="IPR050707">
    <property type="entry name" value="HTH_MetabolicPath_Reg"/>
</dbReference>
<dbReference type="Pfam" id="PF01614">
    <property type="entry name" value="IclR_C"/>
    <property type="match status" value="1"/>
</dbReference>
<dbReference type="SMART" id="SM00346">
    <property type="entry name" value="HTH_ICLR"/>
    <property type="match status" value="1"/>
</dbReference>
<evidence type="ECO:0000256" key="1">
    <source>
        <dbReference type="ARBA" id="ARBA00023015"/>
    </source>
</evidence>
<dbReference type="PROSITE" id="PS51077">
    <property type="entry name" value="HTH_ICLR"/>
    <property type="match status" value="1"/>
</dbReference>
<evidence type="ECO:0000256" key="3">
    <source>
        <dbReference type="ARBA" id="ARBA00023163"/>
    </source>
</evidence>
<comment type="caution">
    <text evidence="6">The sequence shown here is derived from an EMBL/GenBank/DDBJ whole genome shotgun (WGS) entry which is preliminary data.</text>
</comment>
<dbReference type="PROSITE" id="PS51078">
    <property type="entry name" value="ICLR_ED"/>
    <property type="match status" value="1"/>
</dbReference>